<dbReference type="EMBL" id="JACVVK020000104">
    <property type="protein sequence ID" value="KAK7492328.1"/>
    <property type="molecule type" value="Genomic_DNA"/>
</dbReference>
<accession>A0ABD0KYS6</accession>
<dbReference type="AlphaFoldDB" id="A0ABD0KYS6"/>
<evidence type="ECO:0000256" key="1">
    <source>
        <dbReference type="SAM" id="MobiDB-lite"/>
    </source>
</evidence>
<gene>
    <name evidence="2" type="ORF">BaRGS_00016425</name>
</gene>
<organism evidence="2 3">
    <name type="scientific">Batillaria attramentaria</name>
    <dbReference type="NCBI Taxonomy" id="370345"/>
    <lineage>
        <taxon>Eukaryota</taxon>
        <taxon>Metazoa</taxon>
        <taxon>Spiralia</taxon>
        <taxon>Lophotrochozoa</taxon>
        <taxon>Mollusca</taxon>
        <taxon>Gastropoda</taxon>
        <taxon>Caenogastropoda</taxon>
        <taxon>Sorbeoconcha</taxon>
        <taxon>Cerithioidea</taxon>
        <taxon>Batillariidae</taxon>
        <taxon>Batillaria</taxon>
    </lineage>
</organism>
<dbReference type="Proteomes" id="UP001519460">
    <property type="component" value="Unassembled WGS sequence"/>
</dbReference>
<feature type="compositionally biased region" description="Basic and acidic residues" evidence="1">
    <location>
        <begin position="83"/>
        <end position="97"/>
    </location>
</feature>
<proteinExistence type="predicted"/>
<evidence type="ECO:0000313" key="2">
    <source>
        <dbReference type="EMBL" id="KAK7492328.1"/>
    </source>
</evidence>
<reference evidence="2 3" key="1">
    <citation type="journal article" date="2023" name="Sci. Data">
        <title>Genome assembly of the Korean intertidal mud-creeper Batillaria attramentaria.</title>
        <authorList>
            <person name="Patra A.K."/>
            <person name="Ho P.T."/>
            <person name="Jun S."/>
            <person name="Lee S.J."/>
            <person name="Kim Y."/>
            <person name="Won Y.J."/>
        </authorList>
    </citation>
    <scope>NUCLEOTIDE SEQUENCE [LARGE SCALE GENOMIC DNA]</scope>
    <source>
        <strain evidence="2">Wonlab-2016</strain>
    </source>
</reference>
<sequence>PWMHNAKEKLWMPQLTIAEFNTNYGDVASSEIAASSCRPARGVGQCGPSRPSCRRLSQSLLATQPQPRPSLFNIERRIAEEQAAKEAEKTHAQHGDDSSSDDDDDVEEPTPDGQESKHSCALGADRLMSHGVGEGTFVVLSKDKSIFRFSATNALFLLSPFNPIRRVAIYILVHPYPFSAAGSLLMTTISC</sequence>
<evidence type="ECO:0000313" key="3">
    <source>
        <dbReference type="Proteomes" id="UP001519460"/>
    </source>
</evidence>
<feature type="compositionally biased region" description="Acidic residues" evidence="1">
    <location>
        <begin position="98"/>
        <end position="110"/>
    </location>
</feature>
<name>A0ABD0KYS6_9CAEN</name>
<comment type="caution">
    <text evidence="2">The sequence shown here is derived from an EMBL/GenBank/DDBJ whole genome shotgun (WGS) entry which is preliminary data.</text>
</comment>
<feature type="region of interest" description="Disordered" evidence="1">
    <location>
        <begin position="83"/>
        <end position="118"/>
    </location>
</feature>
<protein>
    <submittedName>
        <fullName evidence="2">Uncharacterized protein</fullName>
    </submittedName>
</protein>
<keyword evidence="3" id="KW-1185">Reference proteome</keyword>
<feature type="non-terminal residue" evidence="2">
    <location>
        <position position="1"/>
    </location>
</feature>